<reference evidence="3 4" key="1">
    <citation type="submission" date="2021-04" db="EMBL/GenBank/DDBJ databases">
        <title>Chitinophaga sp. nov., isolated from the rhizosphere soil.</title>
        <authorList>
            <person name="He S."/>
        </authorList>
    </citation>
    <scope>NUCLEOTIDE SEQUENCE [LARGE SCALE GENOMIC DNA]</scope>
    <source>
        <strain evidence="3 4">2R12</strain>
    </source>
</reference>
<keyword evidence="4" id="KW-1185">Reference proteome</keyword>
<evidence type="ECO:0000256" key="1">
    <source>
        <dbReference type="SAM" id="SignalP"/>
    </source>
</evidence>
<evidence type="ECO:0000313" key="3">
    <source>
        <dbReference type="EMBL" id="MBS0029747.1"/>
    </source>
</evidence>
<dbReference type="Proteomes" id="UP000676386">
    <property type="component" value="Unassembled WGS sequence"/>
</dbReference>
<feature type="chain" id="PRO_5046267907" evidence="1">
    <location>
        <begin position="21"/>
        <end position="370"/>
    </location>
</feature>
<keyword evidence="1" id="KW-0732">Signal</keyword>
<gene>
    <name evidence="3" type="ORF">KE626_20655</name>
</gene>
<feature type="signal peptide" evidence="1">
    <location>
        <begin position="1"/>
        <end position="20"/>
    </location>
</feature>
<proteinExistence type="predicted"/>
<protein>
    <submittedName>
        <fullName evidence="3">Alkaline phosphatase family protein</fullName>
    </submittedName>
</protein>
<dbReference type="Gene3D" id="3.40.720.10">
    <property type="entry name" value="Alkaline Phosphatase, subunit A"/>
    <property type="match status" value="1"/>
</dbReference>
<dbReference type="RefSeq" id="WP_211974832.1">
    <property type="nucleotide sequence ID" value="NZ_CBFHAM010000122.1"/>
</dbReference>
<name>A0ABS5J597_9BACT</name>
<comment type="caution">
    <text evidence="3">The sequence shown here is derived from an EMBL/GenBank/DDBJ whole genome shotgun (WGS) entry which is preliminary data.</text>
</comment>
<evidence type="ECO:0000259" key="2">
    <source>
        <dbReference type="Pfam" id="PF01676"/>
    </source>
</evidence>
<dbReference type="EMBL" id="JAGTXB010000010">
    <property type="protein sequence ID" value="MBS0029747.1"/>
    <property type="molecule type" value="Genomic_DNA"/>
</dbReference>
<dbReference type="SUPFAM" id="SSF53649">
    <property type="entry name" value="Alkaline phosphatase-like"/>
    <property type="match status" value="1"/>
</dbReference>
<dbReference type="InterPro" id="IPR006124">
    <property type="entry name" value="Metalloenzyme"/>
</dbReference>
<dbReference type="InterPro" id="IPR017850">
    <property type="entry name" value="Alkaline_phosphatase_core_sf"/>
</dbReference>
<feature type="domain" description="Metalloenzyme" evidence="2">
    <location>
        <begin position="232"/>
        <end position="301"/>
    </location>
</feature>
<sequence length="370" mass="41691">MKTKLLLPLLFLLAGIAVNAQPKRSTRNIIYISIDGYRWKELFRGAEHALLVNKKYNSTDTADLLKKYWAEDIKERRKLLMPFTWDFIQKNGQLYGNRDLGNLVNVRNKAWISYPGRSESITGYADPAIISNGHPDNPNENVLEFLNNQPSFKGKVVTFASWDAVGRIVNRNRNGMLVNIPFDNLQGNNLTEAEQLANETQHYAPKIWGNGERLDANTYAIAKSYIVARHPRVVYLDLADTDEYAHEGKYDAYLDAIHGIDAMIGSLWQTLQQDDFYKNKTTFIIAPDHGRGDDHQWTSHGASIAHANDTWLLVMGPDSAPLGEVKNTQQIYQDQFAKTLACLLGVDYTSKQHPVGEVIPGVAGTTNKSR</sequence>
<dbReference type="Pfam" id="PF01676">
    <property type="entry name" value="Metalloenzyme"/>
    <property type="match status" value="1"/>
</dbReference>
<organism evidence="3 4">
    <name type="scientific">Chitinophaga hostae</name>
    <dbReference type="NCBI Taxonomy" id="2831022"/>
    <lineage>
        <taxon>Bacteria</taxon>
        <taxon>Pseudomonadati</taxon>
        <taxon>Bacteroidota</taxon>
        <taxon>Chitinophagia</taxon>
        <taxon>Chitinophagales</taxon>
        <taxon>Chitinophagaceae</taxon>
        <taxon>Chitinophaga</taxon>
    </lineage>
</organism>
<evidence type="ECO:0000313" key="4">
    <source>
        <dbReference type="Proteomes" id="UP000676386"/>
    </source>
</evidence>
<accession>A0ABS5J597</accession>